<dbReference type="eggNOG" id="KOG0235">
    <property type="taxonomic scope" value="Eukaryota"/>
</dbReference>
<dbReference type="STRING" id="578458.D8QHR6"/>
<keyword evidence="7" id="KW-1185">Reference proteome</keyword>
<dbReference type="OMA" id="TITLIRH"/>
<dbReference type="InterPro" id="IPR013078">
    <property type="entry name" value="His_Pase_superF_clade-1"/>
</dbReference>
<feature type="active site" description="Tele-phosphohistidine intermediate" evidence="2">
    <location>
        <position position="10"/>
    </location>
</feature>
<dbReference type="FunCoup" id="D8QHR6">
    <property type="interactions" value="330"/>
</dbReference>
<feature type="site" description="Transition state stabilizer" evidence="4">
    <location>
        <position position="171"/>
    </location>
</feature>
<feature type="active site" description="Proton donor/acceptor" evidence="2">
    <location>
        <position position="86"/>
    </location>
</feature>
<dbReference type="GO" id="GO:0045820">
    <property type="term" value="P:negative regulation of glycolytic process"/>
    <property type="evidence" value="ECO:0007669"/>
    <property type="project" value="TreeGrafter"/>
</dbReference>
<dbReference type="GO" id="GO:0004331">
    <property type="term" value="F:fructose-2,6-bisphosphate 2-phosphatase activity"/>
    <property type="evidence" value="ECO:0007669"/>
    <property type="project" value="TreeGrafter"/>
</dbReference>
<name>D8QHR6_SCHCM</name>
<evidence type="ECO:0000256" key="2">
    <source>
        <dbReference type="PIRSR" id="PIRSR613078-1"/>
    </source>
</evidence>
<organism evidence="7">
    <name type="scientific">Schizophyllum commune (strain H4-8 / FGSC 9210)</name>
    <name type="common">Split gill fungus</name>
    <dbReference type="NCBI Taxonomy" id="578458"/>
    <lineage>
        <taxon>Eukaryota</taxon>
        <taxon>Fungi</taxon>
        <taxon>Dikarya</taxon>
        <taxon>Basidiomycota</taxon>
        <taxon>Agaricomycotina</taxon>
        <taxon>Agaricomycetes</taxon>
        <taxon>Agaricomycetidae</taxon>
        <taxon>Agaricales</taxon>
        <taxon>Schizophyllaceae</taxon>
        <taxon>Schizophyllum</taxon>
    </lineage>
</organism>
<feature type="region of interest" description="Disordered" evidence="5">
    <location>
        <begin position="210"/>
        <end position="270"/>
    </location>
</feature>
<dbReference type="InterPro" id="IPR051695">
    <property type="entry name" value="Phosphoglycerate_Mutase"/>
</dbReference>
<dbReference type="VEuPathDB" id="FungiDB:SCHCODRAFT_02641260"/>
<feature type="binding site" evidence="3">
    <location>
        <begin position="9"/>
        <end position="16"/>
    </location>
    <ligand>
        <name>substrate</name>
    </ligand>
</feature>
<dbReference type="GO" id="GO:0005829">
    <property type="term" value="C:cytosol"/>
    <property type="evidence" value="ECO:0007669"/>
    <property type="project" value="TreeGrafter"/>
</dbReference>
<feature type="compositionally biased region" description="Basic and acidic residues" evidence="5">
    <location>
        <begin position="228"/>
        <end position="247"/>
    </location>
</feature>
<dbReference type="PANTHER" id="PTHR46517">
    <property type="entry name" value="FRUCTOSE-2,6-BISPHOSPHATASE TIGAR"/>
    <property type="match status" value="1"/>
</dbReference>
<dbReference type="SMART" id="SM00855">
    <property type="entry name" value="PGAM"/>
    <property type="match status" value="1"/>
</dbReference>
<dbReference type="InParanoid" id="D8QHR6"/>
<dbReference type="AlphaFoldDB" id="D8QHR6"/>
<reference evidence="6 7" key="1">
    <citation type="journal article" date="2010" name="Nat. Biotechnol.">
        <title>Genome sequence of the model mushroom Schizophyllum commune.</title>
        <authorList>
            <person name="Ohm R.A."/>
            <person name="de Jong J.F."/>
            <person name="Lugones L.G."/>
            <person name="Aerts A."/>
            <person name="Kothe E."/>
            <person name="Stajich J.E."/>
            <person name="de Vries R.P."/>
            <person name="Record E."/>
            <person name="Levasseur A."/>
            <person name="Baker S.E."/>
            <person name="Bartholomew K.A."/>
            <person name="Coutinho P.M."/>
            <person name="Erdmann S."/>
            <person name="Fowler T.J."/>
            <person name="Gathman A.C."/>
            <person name="Lombard V."/>
            <person name="Henrissat B."/>
            <person name="Knabe N."/>
            <person name="Kuees U."/>
            <person name="Lilly W.W."/>
            <person name="Lindquist E."/>
            <person name="Lucas S."/>
            <person name="Magnuson J.K."/>
            <person name="Piumi F."/>
            <person name="Raudaskoski M."/>
            <person name="Salamov A."/>
            <person name="Schmutz J."/>
            <person name="Schwarze F.W.M.R."/>
            <person name="vanKuyk P.A."/>
            <person name="Horton J.S."/>
            <person name="Grigoriev I.V."/>
            <person name="Woesten H.A.B."/>
        </authorList>
    </citation>
    <scope>NUCLEOTIDE SEQUENCE [LARGE SCALE GENOMIC DNA]</scope>
    <source>
        <strain evidence="7">H4-8 / FGSC 9210</strain>
    </source>
</reference>
<feature type="non-terminal residue" evidence="6">
    <location>
        <position position="270"/>
    </location>
</feature>
<dbReference type="EMBL" id="GL377312">
    <property type="protein sequence ID" value="EFI92978.1"/>
    <property type="molecule type" value="Genomic_DNA"/>
</dbReference>
<evidence type="ECO:0000256" key="5">
    <source>
        <dbReference type="SAM" id="MobiDB-lite"/>
    </source>
</evidence>
<dbReference type="Proteomes" id="UP000007431">
    <property type="component" value="Unassembled WGS sequence"/>
</dbReference>
<protein>
    <recommendedName>
        <fullName evidence="8">Phosphoglycerate mutase</fullName>
    </recommendedName>
</protein>
<evidence type="ECO:0000256" key="4">
    <source>
        <dbReference type="PIRSR" id="PIRSR613078-3"/>
    </source>
</evidence>
<dbReference type="GO" id="GO:0043456">
    <property type="term" value="P:regulation of pentose-phosphate shunt"/>
    <property type="evidence" value="ECO:0007669"/>
    <property type="project" value="TreeGrafter"/>
</dbReference>
<sequence>MVVIVTFVRHGESEDNPKGIWAGWKDAPLSKLGERQAAALAKSKTLPNPPITAIHASPLLRARATGLAIHSAHPHVPFTEHLSLREHCFGDAEGHKWVSSLPAEYATFEDACAAGVYPIPKTRSQKFPGATSESFEDLRARAREAVREVVLPHLRKEVETGEGAHVVIASHGHCITEMIGALHELDPDAAPREDVWMYNTAWMRLELSPKDPSVKSIDSNNPPPLNVKETHTNQREHLDGVEPHVEEEKSEENQASDEARAFFGGGVAIR</sequence>
<evidence type="ECO:0000313" key="7">
    <source>
        <dbReference type="Proteomes" id="UP000007431"/>
    </source>
</evidence>
<accession>D8QHR6</accession>
<evidence type="ECO:0000313" key="6">
    <source>
        <dbReference type="EMBL" id="EFI92978.1"/>
    </source>
</evidence>
<dbReference type="HOGENOM" id="CLU_033323_0_1_1"/>
<dbReference type="Gene3D" id="3.40.50.1240">
    <property type="entry name" value="Phosphoglycerate mutase-like"/>
    <property type="match status" value="1"/>
</dbReference>
<dbReference type="Pfam" id="PF00300">
    <property type="entry name" value="His_Phos_1"/>
    <property type="match status" value="1"/>
</dbReference>
<feature type="binding site" evidence="3">
    <location>
        <position position="61"/>
    </location>
    <ligand>
        <name>substrate</name>
    </ligand>
</feature>
<evidence type="ECO:0000256" key="1">
    <source>
        <dbReference type="ARBA" id="ARBA00022801"/>
    </source>
</evidence>
<dbReference type="CDD" id="cd07067">
    <property type="entry name" value="HP_PGM_like"/>
    <property type="match status" value="1"/>
</dbReference>
<dbReference type="InterPro" id="IPR029033">
    <property type="entry name" value="His_PPase_superfam"/>
</dbReference>
<proteinExistence type="predicted"/>
<dbReference type="PANTHER" id="PTHR46517:SF1">
    <property type="entry name" value="FRUCTOSE-2,6-BISPHOSPHATASE TIGAR"/>
    <property type="match status" value="1"/>
</dbReference>
<dbReference type="SUPFAM" id="SSF53254">
    <property type="entry name" value="Phosphoglycerate mutase-like"/>
    <property type="match status" value="1"/>
</dbReference>
<keyword evidence="1" id="KW-0378">Hydrolase</keyword>
<evidence type="ECO:0008006" key="8">
    <source>
        <dbReference type="Google" id="ProtNLM"/>
    </source>
</evidence>
<gene>
    <name evidence="6" type="ORF">SCHCODRAFT_113414</name>
</gene>
<evidence type="ECO:0000256" key="3">
    <source>
        <dbReference type="PIRSR" id="PIRSR613078-2"/>
    </source>
</evidence>